<evidence type="ECO:0000256" key="5">
    <source>
        <dbReference type="SAM" id="Phobius"/>
    </source>
</evidence>
<keyword evidence="4 5" id="KW-0472">Membrane</keyword>
<protein>
    <submittedName>
        <fullName evidence="6">Uncharacterized protein</fullName>
    </submittedName>
</protein>
<dbReference type="Pfam" id="PF04479">
    <property type="entry name" value="RTA1"/>
    <property type="match status" value="1"/>
</dbReference>
<organism evidence="6 7">
    <name type="scientific">Lithohypha guttulata</name>
    <dbReference type="NCBI Taxonomy" id="1690604"/>
    <lineage>
        <taxon>Eukaryota</taxon>
        <taxon>Fungi</taxon>
        <taxon>Dikarya</taxon>
        <taxon>Ascomycota</taxon>
        <taxon>Pezizomycotina</taxon>
        <taxon>Eurotiomycetes</taxon>
        <taxon>Chaetothyriomycetidae</taxon>
        <taxon>Chaetothyriales</taxon>
        <taxon>Trichomeriaceae</taxon>
        <taxon>Lithohypha</taxon>
    </lineage>
</organism>
<dbReference type="PANTHER" id="PTHR31465:SF1">
    <property type="entry name" value="PROTEIN RTA1-RELATED"/>
    <property type="match status" value="1"/>
</dbReference>
<feature type="transmembrane region" description="Helical" evidence="5">
    <location>
        <begin position="179"/>
        <end position="203"/>
    </location>
</feature>
<feature type="transmembrane region" description="Helical" evidence="5">
    <location>
        <begin position="97"/>
        <end position="119"/>
    </location>
</feature>
<dbReference type="InterPro" id="IPR007568">
    <property type="entry name" value="RTA1"/>
</dbReference>
<keyword evidence="7" id="KW-1185">Reference proteome</keyword>
<dbReference type="Proteomes" id="UP001309876">
    <property type="component" value="Unassembled WGS sequence"/>
</dbReference>
<accession>A0AAN7QCC9</accession>
<comment type="caution">
    <text evidence="6">The sequence shown here is derived from an EMBL/GenBank/DDBJ whole genome shotgun (WGS) entry which is preliminary data.</text>
</comment>
<dbReference type="AlphaFoldDB" id="A0AAN7QCC9"/>
<comment type="subcellular location">
    <subcellularLocation>
        <location evidence="1">Membrane</location>
        <topology evidence="1">Multi-pass membrane protein</topology>
    </subcellularLocation>
</comment>
<keyword evidence="3 5" id="KW-1133">Transmembrane helix</keyword>
<gene>
    <name evidence="6" type="ORF">LTR05_008637</name>
</gene>
<keyword evidence="2 5" id="KW-0812">Transmembrane</keyword>
<feature type="transmembrane region" description="Helical" evidence="5">
    <location>
        <begin position="67"/>
        <end position="85"/>
    </location>
</feature>
<feature type="transmembrane region" description="Helical" evidence="5">
    <location>
        <begin position="31"/>
        <end position="55"/>
    </location>
</feature>
<evidence type="ECO:0000313" key="6">
    <source>
        <dbReference type="EMBL" id="KAK5080389.1"/>
    </source>
</evidence>
<evidence type="ECO:0000256" key="4">
    <source>
        <dbReference type="ARBA" id="ARBA00023136"/>
    </source>
</evidence>
<evidence type="ECO:0000256" key="2">
    <source>
        <dbReference type="ARBA" id="ARBA00022692"/>
    </source>
</evidence>
<evidence type="ECO:0000256" key="1">
    <source>
        <dbReference type="ARBA" id="ARBA00004141"/>
    </source>
</evidence>
<proteinExistence type="predicted"/>
<feature type="transmembrane region" description="Helical" evidence="5">
    <location>
        <begin position="251"/>
        <end position="271"/>
    </location>
</feature>
<dbReference type="PANTHER" id="PTHR31465">
    <property type="entry name" value="PROTEIN RTA1-RELATED"/>
    <property type="match status" value="1"/>
</dbReference>
<dbReference type="EMBL" id="JAVRRJ010000015">
    <property type="protein sequence ID" value="KAK5080389.1"/>
    <property type="molecule type" value="Genomic_DNA"/>
</dbReference>
<dbReference type="GO" id="GO:0016020">
    <property type="term" value="C:membrane"/>
    <property type="evidence" value="ECO:0007669"/>
    <property type="project" value="UniProtKB-SubCell"/>
</dbReference>
<feature type="transmembrane region" description="Helical" evidence="5">
    <location>
        <begin position="140"/>
        <end position="167"/>
    </location>
</feature>
<feature type="transmembrane region" description="Helical" evidence="5">
    <location>
        <begin position="215"/>
        <end position="236"/>
    </location>
</feature>
<evidence type="ECO:0000313" key="7">
    <source>
        <dbReference type="Proteomes" id="UP001309876"/>
    </source>
</evidence>
<evidence type="ECO:0000256" key="3">
    <source>
        <dbReference type="ARBA" id="ARBA00022989"/>
    </source>
</evidence>
<sequence length="298" mass="33015">MSGRECSAAAARGGYVDPNFPRPNDSGSACIIIYGYTPSIIVCGLALALFIIALIAHSFLLFRYRTWYFIPVVIGLLMELVGYVSRTLSSQKNPYSVIFFVIQYFFIVVAPVMFSAAIYTLISIAINRVGRQFAPLGPKVILWIFIVADVIATIVQVAGAAMIGSAYSNGRDPTTPNHILLAGLAFQVVSFAIFIVVFVWFVYRSRNATTRDFKVFAAATFVATLAVYLRTIFRLAETAEGLMENLSTHEVYFGCLEFLPIVVAVYVFIYWHPGKWLGSKARRGKGLENFEEIGMSSK</sequence>
<name>A0AAN7QCC9_9EURO</name>
<reference evidence="6 7" key="1">
    <citation type="submission" date="2023-08" db="EMBL/GenBank/DDBJ databases">
        <title>Black Yeasts Isolated from many extreme environments.</title>
        <authorList>
            <person name="Coleine C."/>
            <person name="Stajich J.E."/>
            <person name="Selbmann L."/>
        </authorList>
    </citation>
    <scope>NUCLEOTIDE SEQUENCE [LARGE SCALE GENOMIC DNA]</scope>
    <source>
        <strain evidence="6 7">CCFEE 5910</strain>
    </source>
</reference>